<evidence type="ECO:0000256" key="2">
    <source>
        <dbReference type="ARBA" id="ARBA00022884"/>
    </source>
</evidence>
<dbReference type="GO" id="GO:0003729">
    <property type="term" value="F:mRNA binding"/>
    <property type="evidence" value="ECO:0007669"/>
    <property type="project" value="TreeGrafter"/>
</dbReference>
<dbReference type="EMBL" id="BT081322">
    <property type="protein sequence ID" value="ACO15746.1"/>
    <property type="molecule type" value="mRNA"/>
</dbReference>
<dbReference type="Pfam" id="PF00076">
    <property type="entry name" value="RRM_1"/>
    <property type="match status" value="2"/>
</dbReference>
<feature type="domain" description="RRM" evidence="4">
    <location>
        <begin position="121"/>
        <end position="203"/>
    </location>
</feature>
<dbReference type="PANTHER" id="PTHR48032">
    <property type="entry name" value="RNA-BINDING PROTEIN MUSASHI HOMOLOG RBP6"/>
    <property type="match status" value="1"/>
</dbReference>
<name>C1C393_CALCM</name>
<dbReference type="Gene3D" id="3.30.70.330">
    <property type="match status" value="2"/>
</dbReference>
<dbReference type="InterPro" id="IPR035979">
    <property type="entry name" value="RBD_domain_sf"/>
</dbReference>
<evidence type="ECO:0000313" key="5">
    <source>
        <dbReference type="EMBL" id="ACO15746.1"/>
    </source>
</evidence>
<gene>
    <name evidence="5" type="primary">MSI2H</name>
</gene>
<dbReference type="SMART" id="SM00360">
    <property type="entry name" value="RRM"/>
    <property type="match status" value="2"/>
</dbReference>
<evidence type="ECO:0000259" key="4">
    <source>
        <dbReference type="PROSITE" id="PS50102"/>
    </source>
</evidence>
<dbReference type="PROSITE" id="PS50102">
    <property type="entry name" value="RRM"/>
    <property type="match status" value="2"/>
</dbReference>
<proteinExistence type="evidence at transcript level"/>
<dbReference type="InterPro" id="IPR000504">
    <property type="entry name" value="RRM_dom"/>
</dbReference>
<organism evidence="5">
    <name type="scientific">Caligus clemensi</name>
    <name type="common">Sea louse</name>
    <dbReference type="NCBI Taxonomy" id="344056"/>
    <lineage>
        <taxon>Eukaryota</taxon>
        <taxon>Metazoa</taxon>
        <taxon>Ecdysozoa</taxon>
        <taxon>Arthropoda</taxon>
        <taxon>Crustacea</taxon>
        <taxon>Multicrustacea</taxon>
        <taxon>Hexanauplia</taxon>
        <taxon>Copepoda</taxon>
        <taxon>Siphonostomatoida</taxon>
        <taxon>Caligidae</taxon>
        <taxon>Caligus</taxon>
    </lineage>
</organism>
<protein>
    <submittedName>
        <fullName evidence="5">RNA-binding protein Musashi homolog 2</fullName>
    </submittedName>
</protein>
<dbReference type="GO" id="GO:0005737">
    <property type="term" value="C:cytoplasm"/>
    <property type="evidence" value="ECO:0007669"/>
    <property type="project" value="TreeGrafter"/>
</dbReference>
<reference evidence="5" key="1">
    <citation type="submission" date="2009-03" db="EMBL/GenBank/DDBJ databases">
        <title>Caligus clemensi ESTs and full-length cDNAs.</title>
        <authorList>
            <person name="Yasuike M."/>
            <person name="von Schalburg K."/>
            <person name="Cooper G."/>
            <person name="Leong J."/>
            <person name="Jones S.R.M."/>
            <person name="Koop B.F."/>
        </authorList>
    </citation>
    <scope>NUCLEOTIDE SEQUENCE</scope>
    <source>
        <tissue evidence="5">Whole</tissue>
    </source>
</reference>
<evidence type="ECO:0000256" key="3">
    <source>
        <dbReference type="PROSITE-ProRule" id="PRU00176"/>
    </source>
</evidence>
<evidence type="ECO:0000256" key="1">
    <source>
        <dbReference type="ARBA" id="ARBA00022737"/>
    </source>
</evidence>
<keyword evidence="1" id="KW-0677">Repeat</keyword>
<feature type="domain" description="RRM" evidence="4">
    <location>
        <begin position="22"/>
        <end position="100"/>
    </location>
</feature>
<keyword evidence="2 3" id="KW-0694">RNA-binding</keyword>
<dbReference type="InterPro" id="IPR012677">
    <property type="entry name" value="Nucleotide-bd_a/b_plait_sf"/>
</dbReference>
<dbReference type="AlphaFoldDB" id="C1C393"/>
<sequence>MQSSSSLSLVDKRGTEDSKMMMDLFVGNLSLYTTEAKLRDYFSSFGSVSSVKICTHPENGKNKRFGFLNFENNESIDNILKHPAPHEIDNKVLEVRYASRNFMNKRSKVGSANEEDPNCKGKVFVGGVSQSTNVEEMKAYFIRFGPIASISLLPDHITGRHRGFGFVTFESDSTAEVVCAARFHTIKMKKVECKKASLSRSSKAVDRKPPTFSLLNPGNKNPGLLGEHPWQILSPPHTSTTLLLDPMTLYSHSSSFALPPPIYPLQPANTSLHNFKALNHRYLSEVASVRHSPYTLTPGRVHQQTAFFPETRELEAIAFNKDSPGMLQDNPWIRATPPANNGGGLFFPPRKI</sequence>
<dbReference type="SUPFAM" id="SSF54928">
    <property type="entry name" value="RNA-binding domain, RBD"/>
    <property type="match status" value="2"/>
</dbReference>
<dbReference type="GO" id="GO:0006417">
    <property type="term" value="P:regulation of translation"/>
    <property type="evidence" value="ECO:0007669"/>
    <property type="project" value="TreeGrafter"/>
</dbReference>
<accession>C1C393</accession>
<dbReference type="PANTHER" id="PTHR48032:SF4">
    <property type="entry name" value="FI20028P1"/>
    <property type="match status" value="1"/>
</dbReference>